<dbReference type="PANTHER" id="PTHR34414">
    <property type="entry name" value="HET DOMAIN-CONTAINING PROTEIN-RELATED"/>
    <property type="match status" value="1"/>
</dbReference>
<dbReference type="GeneID" id="63833740"/>
<dbReference type="OrthoDB" id="5086500at2759"/>
<gene>
    <name evidence="1" type="ORF">M406DRAFT_249419</name>
</gene>
<dbReference type="EMBL" id="MU032345">
    <property type="protein sequence ID" value="KAF3768254.1"/>
    <property type="molecule type" value="Genomic_DNA"/>
</dbReference>
<dbReference type="RefSeq" id="XP_040779215.1">
    <property type="nucleotide sequence ID" value="XM_040916611.1"/>
</dbReference>
<keyword evidence="2" id="KW-1185">Reference proteome</keyword>
<dbReference type="Proteomes" id="UP000803844">
    <property type="component" value="Unassembled WGS sequence"/>
</dbReference>
<dbReference type="PANTHER" id="PTHR34414:SF1">
    <property type="entry name" value="SUBTILISIN-LIKE SERINE PROTEASE"/>
    <property type="match status" value="1"/>
</dbReference>
<dbReference type="Pfam" id="PF20246">
    <property type="entry name" value="DUF6601"/>
    <property type="match status" value="1"/>
</dbReference>
<sequence>LWVAGWPIPARSLHHQLILGQDIFLAERMDLHLVWTAGRIFLKPIPRFLLEPSFWTDHLASSQECILPYRHGLRAWALGLLYSYTALIGHESYFFIAKSKHLLPEEVDWQGWRTLVQQVLQVDDTDRKVDSRLINGELRLGRLNKIYKLSRGPFLRGYMP</sequence>
<proteinExistence type="predicted"/>
<reference evidence="1" key="1">
    <citation type="journal article" date="2020" name="Phytopathology">
        <title>Genome sequence of the chestnut blight fungus Cryphonectria parasitica EP155: A fundamental resource for an archetypical invasive plant pathogen.</title>
        <authorList>
            <person name="Crouch J.A."/>
            <person name="Dawe A."/>
            <person name="Aerts A."/>
            <person name="Barry K."/>
            <person name="Churchill A.C.L."/>
            <person name="Grimwood J."/>
            <person name="Hillman B."/>
            <person name="Milgroom M.G."/>
            <person name="Pangilinan J."/>
            <person name="Smith M."/>
            <person name="Salamov A."/>
            <person name="Schmutz J."/>
            <person name="Yadav J."/>
            <person name="Grigoriev I.V."/>
            <person name="Nuss D."/>
        </authorList>
    </citation>
    <scope>NUCLEOTIDE SEQUENCE</scope>
    <source>
        <strain evidence="1">EP155</strain>
    </source>
</reference>
<evidence type="ECO:0000313" key="1">
    <source>
        <dbReference type="EMBL" id="KAF3768254.1"/>
    </source>
</evidence>
<accession>A0A9P4Y8A5</accession>
<comment type="caution">
    <text evidence="1">The sequence shown here is derived from an EMBL/GenBank/DDBJ whole genome shotgun (WGS) entry which is preliminary data.</text>
</comment>
<dbReference type="InterPro" id="IPR046536">
    <property type="entry name" value="DUF6601"/>
</dbReference>
<name>A0A9P4Y8A5_CRYP1</name>
<evidence type="ECO:0000313" key="2">
    <source>
        <dbReference type="Proteomes" id="UP000803844"/>
    </source>
</evidence>
<dbReference type="AlphaFoldDB" id="A0A9P4Y8A5"/>
<feature type="non-terminal residue" evidence="1">
    <location>
        <position position="1"/>
    </location>
</feature>
<protein>
    <submittedName>
        <fullName evidence="1">Uncharacterized protein</fullName>
    </submittedName>
</protein>
<organism evidence="1 2">
    <name type="scientific">Cryphonectria parasitica (strain ATCC 38755 / EP155)</name>
    <dbReference type="NCBI Taxonomy" id="660469"/>
    <lineage>
        <taxon>Eukaryota</taxon>
        <taxon>Fungi</taxon>
        <taxon>Dikarya</taxon>
        <taxon>Ascomycota</taxon>
        <taxon>Pezizomycotina</taxon>
        <taxon>Sordariomycetes</taxon>
        <taxon>Sordariomycetidae</taxon>
        <taxon>Diaporthales</taxon>
        <taxon>Cryphonectriaceae</taxon>
        <taxon>Cryphonectria-Endothia species complex</taxon>
        <taxon>Cryphonectria</taxon>
    </lineage>
</organism>